<accession>A0A286BZA5</accession>
<evidence type="ECO:0000313" key="1">
    <source>
        <dbReference type="EMBL" id="SOD39481.1"/>
    </source>
</evidence>
<dbReference type="PIRSF" id="PIRSF001439">
    <property type="entry name" value="CryM"/>
    <property type="match status" value="1"/>
</dbReference>
<sequence>MDALLRVLDEATVAQLGGNDIALALEDVKAVIRLMRLGEAQMPAENHIDLGTPLGKAYALPARVGGSYNVAGVKWTAHRPQRPDALPAALALTLINDAQSGLPRGLLASGALTAARTAAVSALALQLAAPQPVKRVLLLGAGLHAQTHLRMLHQLFPQLEQIGVWNRSGEKLTALHDVQIESNLPLALAQPYDAVLTCTSAAQPIVDAAAVRPGRIIVQVGYHEVSFAAIHASSKVVVDAWGDFAQRSAKSLFQMFRAGEFREQDVAADLCALLVDGWRPAADDSVYFSSFGLNVFDIALAARVLQAAEYNALGTLQSLFSGVQHDH</sequence>
<protein>
    <submittedName>
        <fullName evidence="1">Ornithine cyclodeaminase</fullName>
    </submittedName>
</protein>
<dbReference type="InterPro" id="IPR003462">
    <property type="entry name" value="ODC_Mu_crystall"/>
</dbReference>
<proteinExistence type="predicted"/>
<evidence type="ECO:0000313" key="2">
    <source>
        <dbReference type="Proteomes" id="UP000219271"/>
    </source>
</evidence>
<dbReference type="AlphaFoldDB" id="A0A286BZA5"/>
<keyword evidence="2" id="KW-1185">Reference proteome</keyword>
<dbReference type="EMBL" id="OCMY01000001">
    <property type="protein sequence ID" value="SOD39481.1"/>
    <property type="molecule type" value="Genomic_DNA"/>
</dbReference>
<dbReference type="Gene3D" id="3.40.50.720">
    <property type="entry name" value="NAD(P)-binding Rossmann-like Domain"/>
    <property type="match status" value="1"/>
</dbReference>
<dbReference type="Gene3D" id="3.30.1780.10">
    <property type="entry name" value="ornithine cyclodeaminase, domain 1"/>
    <property type="match status" value="1"/>
</dbReference>
<dbReference type="Pfam" id="PF02423">
    <property type="entry name" value="OCD_Mu_crystall"/>
    <property type="match status" value="1"/>
</dbReference>
<dbReference type="Proteomes" id="UP000219271">
    <property type="component" value="Unassembled WGS sequence"/>
</dbReference>
<dbReference type="PANTHER" id="PTHR13812">
    <property type="entry name" value="KETIMINE REDUCTASE MU-CRYSTALLIN"/>
    <property type="match status" value="1"/>
</dbReference>
<name>A0A286BZA5_9GAMM</name>
<reference evidence="2" key="1">
    <citation type="submission" date="2017-09" db="EMBL/GenBank/DDBJ databases">
        <authorList>
            <person name="Varghese N."/>
            <person name="Submissions S."/>
        </authorList>
    </citation>
    <scope>NUCLEOTIDE SEQUENCE [LARGE SCALE GENOMIC DNA]</scope>
    <source>
        <strain evidence="2">JKS000234</strain>
    </source>
</reference>
<dbReference type="OrthoDB" id="9809203at2"/>
<dbReference type="RefSeq" id="WP_097097280.1">
    <property type="nucleotide sequence ID" value="NZ_OCMY01000001.1"/>
</dbReference>
<dbReference type="InterPro" id="IPR036291">
    <property type="entry name" value="NAD(P)-bd_dom_sf"/>
</dbReference>
<organism evidence="1 2">
    <name type="scientific">Candidatus Pantoea floridensis</name>
    <dbReference type="NCBI Taxonomy" id="1938870"/>
    <lineage>
        <taxon>Bacteria</taxon>
        <taxon>Pseudomonadati</taxon>
        <taxon>Pseudomonadota</taxon>
        <taxon>Gammaproteobacteria</taxon>
        <taxon>Enterobacterales</taxon>
        <taxon>Erwiniaceae</taxon>
        <taxon>Pantoea</taxon>
    </lineage>
</organism>
<dbReference type="SUPFAM" id="SSF51735">
    <property type="entry name" value="NAD(P)-binding Rossmann-fold domains"/>
    <property type="match status" value="1"/>
</dbReference>
<dbReference type="GO" id="GO:0005737">
    <property type="term" value="C:cytoplasm"/>
    <property type="evidence" value="ECO:0007669"/>
    <property type="project" value="TreeGrafter"/>
</dbReference>
<dbReference type="PANTHER" id="PTHR13812:SF19">
    <property type="entry name" value="KETIMINE REDUCTASE MU-CRYSTALLIN"/>
    <property type="match status" value="1"/>
</dbReference>
<gene>
    <name evidence="1" type="ORF">SAMN06273570_3929</name>
</gene>
<dbReference type="InterPro" id="IPR023401">
    <property type="entry name" value="ODC_N"/>
</dbReference>